<evidence type="ECO:0000259" key="3">
    <source>
        <dbReference type="PROSITE" id="PS51186"/>
    </source>
</evidence>
<dbReference type="Proteomes" id="UP000664545">
    <property type="component" value="Unassembled WGS sequence"/>
</dbReference>
<keyword evidence="2" id="KW-0012">Acyltransferase</keyword>
<dbReference type="InterPro" id="IPR000182">
    <property type="entry name" value="GNAT_dom"/>
</dbReference>
<evidence type="ECO:0000313" key="5">
    <source>
        <dbReference type="Proteomes" id="UP000664545"/>
    </source>
</evidence>
<dbReference type="AlphaFoldDB" id="A0A939DBI5"/>
<proteinExistence type="predicted"/>
<evidence type="ECO:0000256" key="1">
    <source>
        <dbReference type="ARBA" id="ARBA00022679"/>
    </source>
</evidence>
<dbReference type="EMBL" id="JAFJZZ010000007">
    <property type="protein sequence ID" value="MBN7774228.1"/>
    <property type="molecule type" value="Genomic_DNA"/>
</dbReference>
<comment type="caution">
    <text evidence="4">The sequence shown here is derived from an EMBL/GenBank/DDBJ whole genome shotgun (WGS) entry which is preliminary data.</text>
</comment>
<feature type="domain" description="N-acetyltransferase" evidence="3">
    <location>
        <begin position="1"/>
        <end position="148"/>
    </location>
</feature>
<dbReference type="InterPro" id="IPR016181">
    <property type="entry name" value="Acyl_CoA_acyltransferase"/>
</dbReference>
<keyword evidence="5" id="KW-1185">Reference proteome</keyword>
<dbReference type="Pfam" id="PF00583">
    <property type="entry name" value="Acetyltransf_1"/>
    <property type="match status" value="1"/>
</dbReference>
<dbReference type="PROSITE" id="PS51186">
    <property type="entry name" value="GNAT"/>
    <property type="match status" value="1"/>
</dbReference>
<gene>
    <name evidence="4" type="ORF">JYB65_12745</name>
</gene>
<evidence type="ECO:0000313" key="4">
    <source>
        <dbReference type="EMBL" id="MBN7774228.1"/>
    </source>
</evidence>
<organism evidence="4 5">
    <name type="scientific">Clostridium aminobutyricum</name>
    <dbReference type="NCBI Taxonomy" id="33953"/>
    <lineage>
        <taxon>Bacteria</taxon>
        <taxon>Bacillati</taxon>
        <taxon>Bacillota</taxon>
        <taxon>Clostridia</taxon>
        <taxon>Eubacteriales</taxon>
        <taxon>Clostridiaceae</taxon>
        <taxon>Clostridium</taxon>
    </lineage>
</organism>
<dbReference type="RefSeq" id="WP_206583066.1">
    <property type="nucleotide sequence ID" value="NZ_JAFJZZ010000007.1"/>
</dbReference>
<accession>A0A939DBI5</accession>
<name>A0A939DBI5_CLOAM</name>
<dbReference type="Gene3D" id="3.40.630.30">
    <property type="match status" value="1"/>
</dbReference>
<dbReference type="PANTHER" id="PTHR43877">
    <property type="entry name" value="AMINOALKYLPHOSPHONATE N-ACETYLTRANSFERASE-RELATED-RELATED"/>
    <property type="match status" value="1"/>
</dbReference>
<dbReference type="PANTHER" id="PTHR43877:SF2">
    <property type="entry name" value="AMINOALKYLPHOSPHONATE N-ACETYLTRANSFERASE-RELATED"/>
    <property type="match status" value="1"/>
</dbReference>
<dbReference type="CDD" id="cd04301">
    <property type="entry name" value="NAT_SF"/>
    <property type="match status" value="1"/>
</dbReference>
<reference evidence="4" key="1">
    <citation type="submission" date="2021-02" db="EMBL/GenBank/DDBJ databases">
        <title>Abyssanaerobacter marinus gen.nov., sp., nov, anaerobic bacterium isolated from the Onnuri vent field of Indian Ocean and suggestion of Mogibacteriaceae fam. nov., and proposal of reclassification of ambiguous this family's genus member.</title>
        <authorList>
            <person name="Kim Y.J."/>
            <person name="Yang J.-A."/>
        </authorList>
    </citation>
    <scope>NUCLEOTIDE SEQUENCE</scope>
    <source>
        <strain evidence="4">DSM 2634</strain>
    </source>
</reference>
<dbReference type="InterPro" id="IPR050832">
    <property type="entry name" value="Bact_Acetyltransf"/>
</dbReference>
<sequence>MEIRKATKSDAAAVFTCAVEAFKDYILLIDRTPGPMLEDYYEAIKHHHVFVASTKGSIDGFILIKDGNVDFMWLDALAVYPGSRNVGVGGSLISFGEKFIKSMGKSECRLYTHVKYERSIAIYQHLGYQIYDRIQENGYDRYYLKKVL</sequence>
<dbReference type="GO" id="GO:0016747">
    <property type="term" value="F:acyltransferase activity, transferring groups other than amino-acyl groups"/>
    <property type="evidence" value="ECO:0007669"/>
    <property type="project" value="InterPro"/>
</dbReference>
<dbReference type="SUPFAM" id="SSF55729">
    <property type="entry name" value="Acyl-CoA N-acyltransferases (Nat)"/>
    <property type="match status" value="1"/>
</dbReference>
<keyword evidence="1" id="KW-0808">Transferase</keyword>
<protein>
    <submittedName>
        <fullName evidence="4">GNAT family N-acetyltransferase</fullName>
    </submittedName>
</protein>
<evidence type="ECO:0000256" key="2">
    <source>
        <dbReference type="ARBA" id="ARBA00023315"/>
    </source>
</evidence>